<comment type="caution">
    <text evidence="1">The sequence shown here is derived from an EMBL/GenBank/DDBJ whole genome shotgun (WGS) entry which is preliminary data.</text>
</comment>
<dbReference type="Proteomes" id="UP001620514">
    <property type="component" value="Unassembled WGS sequence"/>
</dbReference>
<accession>A0ABW8MLS3</accession>
<gene>
    <name evidence="1" type="ORF">ABH943_004650</name>
</gene>
<sequence>MPFNGSGSYSLPYNWQTDAANGLDISSSRMQGQDQDIASALSICMTKDGQQTAANNLPMGGFTLTNIANASLQKQPISVQDFQNGTPNWVGTVTGTDTITGAANIAPQAYAAGQKWRGIIAGPNVTSTVTMNFNGLGAVSVPGLAIGAFVAGQIFEVTYDGANFQLSTSNGHGSLVNVQLITASGTYTPTPGATKGFAWVQGAGGAGGGTGATTANGCCAGGGASAGTFAIVDLATLASEAVTIGAAGTGVSGANGNNGGATAFGALCSCPGGLGGGADGAIHGGTSGAGDVGGLAGVPPAAPSGTGNIIFSQQGAPGMAGLALLNPLGGKGGDSFWGSGGLGAPATLGTAGTNYGGAGAGSARTGSQAASTGYNGAQGAVLVFEYT</sequence>
<name>A0ABW8MLS3_9BURK</name>
<dbReference type="EMBL" id="JBIYDN010000015">
    <property type="protein sequence ID" value="MFK4444628.1"/>
    <property type="molecule type" value="Genomic_DNA"/>
</dbReference>
<evidence type="ECO:0008006" key="3">
    <source>
        <dbReference type="Google" id="ProtNLM"/>
    </source>
</evidence>
<evidence type="ECO:0000313" key="2">
    <source>
        <dbReference type="Proteomes" id="UP001620514"/>
    </source>
</evidence>
<protein>
    <recommendedName>
        <fullName evidence="3">Tail fiber protein</fullName>
    </recommendedName>
</protein>
<dbReference type="RefSeq" id="WP_404609719.1">
    <property type="nucleotide sequence ID" value="NZ_JBIYDN010000015.1"/>
</dbReference>
<proteinExistence type="predicted"/>
<evidence type="ECO:0000313" key="1">
    <source>
        <dbReference type="EMBL" id="MFK4444628.1"/>
    </source>
</evidence>
<keyword evidence="2" id="KW-1185">Reference proteome</keyword>
<organism evidence="1 2">
    <name type="scientific">Caballeronia udeis</name>
    <dbReference type="NCBI Taxonomy" id="1232866"/>
    <lineage>
        <taxon>Bacteria</taxon>
        <taxon>Pseudomonadati</taxon>
        <taxon>Pseudomonadota</taxon>
        <taxon>Betaproteobacteria</taxon>
        <taxon>Burkholderiales</taxon>
        <taxon>Burkholderiaceae</taxon>
        <taxon>Caballeronia</taxon>
    </lineage>
</organism>
<reference evidence="1 2" key="1">
    <citation type="submission" date="2024-11" db="EMBL/GenBank/DDBJ databases">
        <title>Using genomics to understand microbial adaptation to soil warming.</title>
        <authorList>
            <person name="Deangelis K.M. PhD."/>
        </authorList>
    </citation>
    <scope>NUCLEOTIDE SEQUENCE [LARGE SCALE GENOMIC DNA]</scope>
    <source>
        <strain evidence="1 2">GAS97</strain>
    </source>
</reference>